<proteinExistence type="predicted"/>
<dbReference type="PANTHER" id="PTHR10584:SF166">
    <property type="entry name" value="RIBOKINASE"/>
    <property type="match status" value="1"/>
</dbReference>
<dbReference type="InterPro" id="IPR029056">
    <property type="entry name" value="Ribokinase-like"/>
</dbReference>
<keyword evidence="5" id="KW-1185">Reference proteome</keyword>
<dbReference type="CDD" id="cd01941">
    <property type="entry name" value="YeiC_kinase_like"/>
    <property type="match status" value="1"/>
</dbReference>
<feature type="domain" description="Carbohydrate kinase PfkB" evidence="3">
    <location>
        <begin position="63"/>
        <end position="350"/>
    </location>
</feature>
<name>A0ABR6XCB2_9BURK</name>
<dbReference type="InterPro" id="IPR011611">
    <property type="entry name" value="PfkB_dom"/>
</dbReference>
<accession>A0ABR6XCB2</accession>
<evidence type="ECO:0000256" key="1">
    <source>
        <dbReference type="ARBA" id="ARBA00022679"/>
    </source>
</evidence>
<dbReference type="InterPro" id="IPR036390">
    <property type="entry name" value="WH_DNA-bd_sf"/>
</dbReference>
<dbReference type="Pfam" id="PF13412">
    <property type="entry name" value="HTH_24"/>
    <property type="match status" value="1"/>
</dbReference>
<dbReference type="Pfam" id="PF00294">
    <property type="entry name" value="PfkB"/>
    <property type="match status" value="1"/>
</dbReference>
<dbReference type="PANTHER" id="PTHR10584">
    <property type="entry name" value="SUGAR KINASE"/>
    <property type="match status" value="1"/>
</dbReference>
<dbReference type="RefSeq" id="WP_190477381.1">
    <property type="nucleotide sequence ID" value="NZ_JACOFT010000001.1"/>
</dbReference>
<dbReference type="Gene3D" id="3.40.1190.20">
    <property type="match status" value="1"/>
</dbReference>
<dbReference type="EMBL" id="JACOFT010000001">
    <property type="protein sequence ID" value="MBC3810527.1"/>
    <property type="molecule type" value="Genomic_DNA"/>
</dbReference>
<dbReference type="Gene3D" id="1.10.10.10">
    <property type="entry name" value="Winged helix-like DNA-binding domain superfamily/Winged helix DNA-binding domain"/>
    <property type="match status" value="1"/>
</dbReference>
<dbReference type="InterPro" id="IPR036388">
    <property type="entry name" value="WH-like_DNA-bd_sf"/>
</dbReference>
<dbReference type="Proteomes" id="UP000637632">
    <property type="component" value="Unassembled WGS sequence"/>
</dbReference>
<dbReference type="SUPFAM" id="SSF53613">
    <property type="entry name" value="Ribokinase-like"/>
    <property type="match status" value="1"/>
</dbReference>
<evidence type="ECO:0000313" key="5">
    <source>
        <dbReference type="Proteomes" id="UP000637632"/>
    </source>
</evidence>
<evidence type="ECO:0000313" key="4">
    <source>
        <dbReference type="EMBL" id="MBC3810527.1"/>
    </source>
</evidence>
<evidence type="ECO:0000259" key="3">
    <source>
        <dbReference type="Pfam" id="PF00294"/>
    </source>
</evidence>
<dbReference type="SUPFAM" id="SSF46785">
    <property type="entry name" value="Winged helix' DNA-binding domain"/>
    <property type="match status" value="1"/>
</dbReference>
<dbReference type="PROSITE" id="PS00583">
    <property type="entry name" value="PFKB_KINASES_1"/>
    <property type="match status" value="1"/>
</dbReference>
<keyword evidence="2" id="KW-0418">Kinase</keyword>
<reference evidence="4 5" key="1">
    <citation type="submission" date="2020-08" db="EMBL/GenBank/DDBJ databases">
        <title>Novel species isolated from subtropical streams in China.</title>
        <authorList>
            <person name="Lu H."/>
        </authorList>
    </citation>
    <scope>NUCLEOTIDE SEQUENCE [LARGE SCALE GENOMIC DNA]</scope>
    <source>
        <strain evidence="4 5">CCTCC AB 2015119</strain>
    </source>
</reference>
<evidence type="ECO:0000256" key="2">
    <source>
        <dbReference type="ARBA" id="ARBA00022777"/>
    </source>
</evidence>
<sequence length="372" mass="39059">MSKPLSKKEQLFALVSANPYVSQQELADVLQLSRSAIAGHIAALIREGRILGRAYTFPGTRAILCIGGANIDRKLRTLAALQMGTSNPASQTESYGGVARNIAENLARQGVPAALICAVGDDVSGKGLMAHADGTRIDTSGSLHVAGACSGTYTAILDNAGELVLALAHMELCELLDRDYLAGCRPQLNAAAMIVADMNLPSDSIQLLMNEAALNNKPLVIVAVSQPKMARLPASLKGVRLLILNQTELEQRLATKLTDTSAIIEACAQLQAQGVTDVIVTLGADGIVFTDSKYNAPAQYLPAPKVEVVDVTGAGDAFSAAVCGSLHHAPEDMLLACQRGLQLAALTIQTDTSVLQTPHTTIFNEEPSCNPI</sequence>
<comment type="caution">
    <text evidence="4">The sequence shown here is derived from an EMBL/GenBank/DDBJ whole genome shotgun (WGS) entry which is preliminary data.</text>
</comment>
<protein>
    <submittedName>
        <fullName evidence="4">Winged helix-turn-helix transcriptional regulator</fullName>
    </submittedName>
</protein>
<keyword evidence="1" id="KW-0808">Transferase</keyword>
<gene>
    <name evidence="4" type="ORF">H8K26_03660</name>
</gene>
<dbReference type="InterPro" id="IPR002173">
    <property type="entry name" value="Carboh/pur_kinase_PfkB_CS"/>
</dbReference>
<organism evidence="4 5">
    <name type="scientific">Undibacterium aquatile</name>
    <dbReference type="NCBI Taxonomy" id="1537398"/>
    <lineage>
        <taxon>Bacteria</taxon>
        <taxon>Pseudomonadati</taxon>
        <taxon>Pseudomonadota</taxon>
        <taxon>Betaproteobacteria</taxon>
        <taxon>Burkholderiales</taxon>
        <taxon>Oxalobacteraceae</taxon>
        <taxon>Undibacterium</taxon>
    </lineage>
</organism>